<dbReference type="Proteomes" id="UP000064243">
    <property type="component" value="Unassembled WGS sequence"/>
</dbReference>
<gene>
    <name evidence="2" type="ORF">ABW22_15890</name>
</gene>
<dbReference type="GO" id="GO:0009306">
    <property type="term" value="P:protein secretion"/>
    <property type="evidence" value="ECO:0007669"/>
    <property type="project" value="InterPro"/>
</dbReference>
<dbReference type="InterPro" id="IPR029025">
    <property type="entry name" value="T3SS_substrate_exporter_C"/>
</dbReference>
<evidence type="ECO:0008006" key="4">
    <source>
        <dbReference type="Google" id="ProtNLM"/>
    </source>
</evidence>
<organism evidence="2 3">
    <name type="scientific">Thiobacillus denitrificans</name>
    <dbReference type="NCBI Taxonomy" id="36861"/>
    <lineage>
        <taxon>Bacteria</taxon>
        <taxon>Pseudomonadati</taxon>
        <taxon>Pseudomonadota</taxon>
        <taxon>Betaproteobacteria</taxon>
        <taxon>Nitrosomonadales</taxon>
        <taxon>Thiobacillaceae</taxon>
        <taxon>Thiobacillus</taxon>
    </lineage>
</organism>
<name>A0A106BGN7_THIDE</name>
<comment type="caution">
    <text evidence="2">The sequence shown here is derived from an EMBL/GenBank/DDBJ whole genome shotgun (WGS) entry which is preliminary data.</text>
</comment>
<dbReference type="PANTHER" id="PTHR30531">
    <property type="entry name" value="FLAGELLAR BIOSYNTHETIC PROTEIN FLHB"/>
    <property type="match status" value="1"/>
</dbReference>
<dbReference type="Pfam" id="PF01312">
    <property type="entry name" value="Bac_export_2"/>
    <property type="match status" value="1"/>
</dbReference>
<evidence type="ECO:0000256" key="1">
    <source>
        <dbReference type="ARBA" id="ARBA00010690"/>
    </source>
</evidence>
<dbReference type="InterPro" id="IPR006135">
    <property type="entry name" value="T3SS_substrate_exporter"/>
</dbReference>
<proteinExistence type="inferred from homology"/>
<dbReference type="SUPFAM" id="SSF160544">
    <property type="entry name" value="EscU C-terminal domain-like"/>
    <property type="match status" value="1"/>
</dbReference>
<dbReference type="Gene3D" id="3.40.1690.10">
    <property type="entry name" value="secretion proteins EscU"/>
    <property type="match status" value="1"/>
</dbReference>
<reference evidence="2 3" key="1">
    <citation type="journal article" date="2015" name="Appl. Environ. Microbiol.">
        <title>Aerobic and Anaerobic Thiosulfate Oxidation by a Cold-Adapted, Subglacial Chemoautotroph.</title>
        <authorList>
            <person name="Harrold Z.R."/>
            <person name="Skidmore M.L."/>
            <person name="Hamilton T.L."/>
            <person name="Desch L."/>
            <person name="Amada K."/>
            <person name="van Gelder W."/>
            <person name="Glover K."/>
            <person name="Roden E.E."/>
            <person name="Boyd E.S."/>
        </authorList>
    </citation>
    <scope>NUCLEOTIDE SEQUENCE [LARGE SCALE GENOMIC DNA]</scope>
    <source>
        <strain evidence="2 3">RG</strain>
    </source>
</reference>
<protein>
    <recommendedName>
        <fullName evidence="4">Flagellar protein</fullName>
    </recommendedName>
</protein>
<comment type="similarity">
    <text evidence="1">Belongs to the type III secretion exporter family.</text>
</comment>
<dbReference type="PATRIC" id="fig|36861.3.peg.3130"/>
<dbReference type="PANTHER" id="PTHR30531:SF12">
    <property type="entry name" value="FLAGELLAR BIOSYNTHETIC PROTEIN FLHB"/>
    <property type="match status" value="1"/>
</dbReference>
<accession>A0A106BGN7</accession>
<keyword evidence="3" id="KW-1185">Reference proteome</keyword>
<dbReference type="OrthoDB" id="5244399at2"/>
<dbReference type="RefSeq" id="WP_059759152.1">
    <property type="nucleotide sequence ID" value="NZ_LDUG01000060.1"/>
</dbReference>
<dbReference type="AlphaFoldDB" id="A0A106BGN7"/>
<dbReference type="GO" id="GO:0005886">
    <property type="term" value="C:plasma membrane"/>
    <property type="evidence" value="ECO:0007669"/>
    <property type="project" value="TreeGrafter"/>
</dbReference>
<evidence type="ECO:0000313" key="3">
    <source>
        <dbReference type="Proteomes" id="UP000064243"/>
    </source>
</evidence>
<sequence>MPPSAVDDSSSAQGLPGRPSAIALSYANKDRAPIVVAKGYGAVADSIVQRARESGLYVHASPDLVKLLMHVDLDAQIPPQLYVAVAEVLAWLYRLEPAEPGPDSISISRR</sequence>
<evidence type="ECO:0000313" key="2">
    <source>
        <dbReference type="EMBL" id="KVW92198.1"/>
    </source>
</evidence>
<dbReference type="EMBL" id="LDUG01000060">
    <property type="protein sequence ID" value="KVW92198.1"/>
    <property type="molecule type" value="Genomic_DNA"/>
</dbReference>